<accession>A0AAE1VG58</accession>
<dbReference type="Proteomes" id="UP001291623">
    <property type="component" value="Unassembled WGS sequence"/>
</dbReference>
<protein>
    <submittedName>
        <fullName evidence="1">Uncharacterized protein</fullName>
    </submittedName>
</protein>
<evidence type="ECO:0000313" key="2">
    <source>
        <dbReference type="Proteomes" id="UP001291623"/>
    </source>
</evidence>
<sequence length="72" mass="8046">MGGVYTGFSFVLVLSNSSKITILSLYRIADGCWKEKTIIRQESKLYGAHFREIDANAPKATKIKFGDSDNED</sequence>
<proteinExistence type="predicted"/>
<evidence type="ECO:0000313" key="1">
    <source>
        <dbReference type="EMBL" id="KAK4368813.1"/>
    </source>
</evidence>
<gene>
    <name evidence="1" type="ORF">RND71_012605</name>
</gene>
<dbReference type="AlphaFoldDB" id="A0AAE1VG58"/>
<comment type="caution">
    <text evidence="1">The sequence shown here is derived from an EMBL/GenBank/DDBJ whole genome shotgun (WGS) entry which is preliminary data.</text>
</comment>
<keyword evidence="2" id="KW-1185">Reference proteome</keyword>
<dbReference type="EMBL" id="JAVYJV010000006">
    <property type="protein sequence ID" value="KAK4368813.1"/>
    <property type="molecule type" value="Genomic_DNA"/>
</dbReference>
<reference evidence="1" key="1">
    <citation type="submission" date="2023-12" db="EMBL/GenBank/DDBJ databases">
        <title>Genome assembly of Anisodus tanguticus.</title>
        <authorList>
            <person name="Wang Y.-J."/>
        </authorList>
    </citation>
    <scope>NUCLEOTIDE SEQUENCE</scope>
    <source>
        <strain evidence="1">KB-2021</strain>
        <tissue evidence="1">Leaf</tissue>
    </source>
</reference>
<organism evidence="1 2">
    <name type="scientific">Anisodus tanguticus</name>
    <dbReference type="NCBI Taxonomy" id="243964"/>
    <lineage>
        <taxon>Eukaryota</taxon>
        <taxon>Viridiplantae</taxon>
        <taxon>Streptophyta</taxon>
        <taxon>Embryophyta</taxon>
        <taxon>Tracheophyta</taxon>
        <taxon>Spermatophyta</taxon>
        <taxon>Magnoliopsida</taxon>
        <taxon>eudicotyledons</taxon>
        <taxon>Gunneridae</taxon>
        <taxon>Pentapetalae</taxon>
        <taxon>asterids</taxon>
        <taxon>lamiids</taxon>
        <taxon>Solanales</taxon>
        <taxon>Solanaceae</taxon>
        <taxon>Solanoideae</taxon>
        <taxon>Hyoscyameae</taxon>
        <taxon>Anisodus</taxon>
    </lineage>
</organism>
<name>A0AAE1VG58_9SOLA</name>